<comment type="caution">
    <text evidence="1">The sequence shown here is derived from an EMBL/GenBank/DDBJ whole genome shotgun (WGS) entry which is preliminary data.</text>
</comment>
<dbReference type="Proteomes" id="UP000191025">
    <property type="component" value="Unassembled WGS sequence"/>
</dbReference>
<proteinExistence type="predicted"/>
<accession>A0A1V4GWE1</accession>
<dbReference type="RefSeq" id="WP_062498419.1">
    <property type="nucleotide sequence ID" value="NZ_MXAN01000046.1"/>
</dbReference>
<protein>
    <submittedName>
        <fullName evidence="1">Uncharacterized protein</fullName>
    </submittedName>
</protein>
<organism evidence="1 2">
    <name type="scientific">Moraxella lacunata</name>
    <dbReference type="NCBI Taxonomy" id="477"/>
    <lineage>
        <taxon>Bacteria</taxon>
        <taxon>Pseudomonadati</taxon>
        <taxon>Pseudomonadota</taxon>
        <taxon>Gammaproteobacteria</taxon>
        <taxon>Moraxellales</taxon>
        <taxon>Moraxellaceae</taxon>
        <taxon>Moraxella</taxon>
    </lineage>
</organism>
<reference evidence="2" key="1">
    <citation type="submission" date="2017-03" db="EMBL/GenBank/DDBJ databases">
        <title>Draft genome sequence of Moraxella equi CCUG 4950T type strain.</title>
        <authorList>
            <person name="Salva-Serra F."/>
            <person name="Engstrom-Jakobsson H."/>
            <person name="Thorell K."/>
            <person name="Jaen-Luchoro D."/>
            <person name="Gonzales-Siles L."/>
            <person name="Karlsson R."/>
            <person name="Yazdan S."/>
            <person name="Boulund F."/>
            <person name="Johnning A."/>
            <person name="Engstrand L."/>
            <person name="Kristiansson E."/>
            <person name="Moore E."/>
        </authorList>
    </citation>
    <scope>NUCLEOTIDE SEQUENCE [LARGE SCALE GENOMIC DNA]</scope>
    <source>
        <strain evidence="2">CCUG 4441</strain>
    </source>
</reference>
<dbReference type="AlphaFoldDB" id="A0A1V4GWE1"/>
<name>A0A1V4GWE1_MORLA</name>
<sequence>MSYPLDIEKETIELQKYPNMEHGVISEPCVVLTNKGRVAIAEFTIHQDNNGKIWHCWHQLTNPRLNDDKDGVDFDNAVGIDVVQWQFINFFGENK</sequence>
<evidence type="ECO:0000313" key="1">
    <source>
        <dbReference type="EMBL" id="OPH36750.1"/>
    </source>
</evidence>
<dbReference type="EMBL" id="MXAN01000046">
    <property type="protein sequence ID" value="OPH36750.1"/>
    <property type="molecule type" value="Genomic_DNA"/>
</dbReference>
<evidence type="ECO:0000313" key="2">
    <source>
        <dbReference type="Proteomes" id="UP000191025"/>
    </source>
</evidence>
<gene>
    <name evidence="1" type="ORF">B5J94_06810</name>
</gene>